<keyword evidence="5" id="KW-0411">Iron-sulfur</keyword>
<keyword evidence="1" id="KW-0001">2Fe-2S</keyword>
<keyword evidence="7" id="KW-0223">Dioxygenase</keyword>
<keyword evidence="4" id="KW-0408">Iron</keyword>
<evidence type="ECO:0000259" key="6">
    <source>
        <dbReference type="PROSITE" id="PS51296"/>
    </source>
</evidence>
<evidence type="ECO:0000313" key="7">
    <source>
        <dbReference type="EMBL" id="AEN91310.1"/>
    </source>
</evidence>
<keyword evidence="3" id="KW-0560">Oxidoreductase</keyword>
<dbReference type="Proteomes" id="UP000001283">
    <property type="component" value="Chromosome"/>
</dbReference>
<dbReference type="KEGG" id="bmh:BMWSH_4432"/>
<dbReference type="InterPro" id="IPR017941">
    <property type="entry name" value="Rieske_2Fe-2S"/>
</dbReference>
<reference evidence="7 8" key="1">
    <citation type="journal article" date="2011" name="J. Bacteriol.">
        <title>Complete genome sequence of the industrial strain Bacillus megaterium WSH-002.</title>
        <authorList>
            <person name="Liu L."/>
            <person name="Li Y."/>
            <person name="Zhang J."/>
            <person name="Zou W."/>
            <person name="Zhou Z."/>
            <person name="Liu J."/>
            <person name="Li X."/>
            <person name="Wang L."/>
            <person name="Chen J."/>
        </authorList>
    </citation>
    <scope>NUCLEOTIDE SEQUENCE [LARGE SCALE GENOMIC DNA]</scope>
    <source>
        <strain evidence="7 8">WSH-002</strain>
    </source>
</reference>
<accession>A0A8D3X3Z8</accession>
<dbReference type="InterPro" id="IPR044043">
    <property type="entry name" value="VanA_C_cat"/>
</dbReference>
<protein>
    <submittedName>
        <fullName evidence="7">Ring-hydroxylating dioxygenase, large terminal subunit</fullName>
    </submittedName>
</protein>
<dbReference type="Gene3D" id="2.102.10.10">
    <property type="entry name" value="Rieske [2Fe-2S] iron-sulphur domain"/>
    <property type="match status" value="1"/>
</dbReference>
<organism evidence="7 8">
    <name type="scientific">Priestia megaterium (strain WSH-002)</name>
    <name type="common">Bacillus megaterium</name>
    <dbReference type="NCBI Taxonomy" id="1006007"/>
    <lineage>
        <taxon>Bacteria</taxon>
        <taxon>Bacillati</taxon>
        <taxon>Bacillota</taxon>
        <taxon>Bacilli</taxon>
        <taxon>Bacillales</taxon>
        <taxon>Bacillaceae</taxon>
        <taxon>Priestia</taxon>
    </lineage>
</organism>
<dbReference type="SUPFAM" id="SSF50022">
    <property type="entry name" value="ISP domain"/>
    <property type="match status" value="1"/>
</dbReference>
<dbReference type="PANTHER" id="PTHR21266:SF60">
    <property type="entry name" value="3-KETOSTEROID-9-ALPHA-MONOOXYGENASE, OXYGENASE COMPONENT"/>
    <property type="match status" value="1"/>
</dbReference>
<evidence type="ECO:0000256" key="4">
    <source>
        <dbReference type="ARBA" id="ARBA00023004"/>
    </source>
</evidence>
<evidence type="ECO:0000256" key="2">
    <source>
        <dbReference type="ARBA" id="ARBA00022723"/>
    </source>
</evidence>
<name>A0A8D3X3Z8_PRIMW</name>
<dbReference type="AlphaFoldDB" id="A0A8D3X3Z8"/>
<evidence type="ECO:0000256" key="3">
    <source>
        <dbReference type="ARBA" id="ARBA00023002"/>
    </source>
</evidence>
<dbReference type="PANTHER" id="PTHR21266">
    <property type="entry name" value="IRON-SULFUR DOMAIN CONTAINING PROTEIN"/>
    <property type="match status" value="1"/>
</dbReference>
<keyword evidence="2" id="KW-0479">Metal-binding</keyword>
<evidence type="ECO:0000256" key="1">
    <source>
        <dbReference type="ARBA" id="ARBA00022714"/>
    </source>
</evidence>
<dbReference type="Pfam" id="PF00355">
    <property type="entry name" value="Rieske"/>
    <property type="match status" value="1"/>
</dbReference>
<dbReference type="GO" id="GO:0004497">
    <property type="term" value="F:monooxygenase activity"/>
    <property type="evidence" value="ECO:0007669"/>
    <property type="project" value="UniProtKB-ARBA"/>
</dbReference>
<dbReference type="SUPFAM" id="SSF55961">
    <property type="entry name" value="Bet v1-like"/>
    <property type="match status" value="1"/>
</dbReference>
<dbReference type="Gene3D" id="3.90.380.10">
    <property type="entry name" value="Naphthalene 1,2-dioxygenase Alpha Subunit, Chain A, domain 1"/>
    <property type="match status" value="1"/>
</dbReference>
<dbReference type="GO" id="GO:0051213">
    <property type="term" value="F:dioxygenase activity"/>
    <property type="evidence" value="ECO:0007669"/>
    <property type="project" value="UniProtKB-KW"/>
</dbReference>
<dbReference type="InterPro" id="IPR036922">
    <property type="entry name" value="Rieske_2Fe-2S_sf"/>
</dbReference>
<dbReference type="Pfam" id="PF19112">
    <property type="entry name" value="VanA_C"/>
    <property type="match status" value="1"/>
</dbReference>
<proteinExistence type="predicted"/>
<evidence type="ECO:0000313" key="8">
    <source>
        <dbReference type="Proteomes" id="UP000001283"/>
    </source>
</evidence>
<dbReference type="GO" id="GO:0016705">
    <property type="term" value="F:oxidoreductase activity, acting on paired donors, with incorporation or reduction of molecular oxygen"/>
    <property type="evidence" value="ECO:0007669"/>
    <property type="project" value="UniProtKB-ARBA"/>
</dbReference>
<gene>
    <name evidence="7" type="primary">hcaE</name>
    <name evidence="7" type="ORF">BMWSH_4432</name>
</gene>
<feature type="domain" description="Rieske" evidence="6">
    <location>
        <begin position="13"/>
        <end position="116"/>
    </location>
</feature>
<dbReference type="GO" id="GO:0046872">
    <property type="term" value="F:metal ion binding"/>
    <property type="evidence" value="ECO:0007669"/>
    <property type="project" value="UniProtKB-KW"/>
</dbReference>
<dbReference type="PROSITE" id="PS51296">
    <property type="entry name" value="RIESKE"/>
    <property type="match status" value="1"/>
</dbReference>
<dbReference type="InterPro" id="IPR050584">
    <property type="entry name" value="Cholesterol_7-desaturase"/>
</dbReference>
<dbReference type="EMBL" id="CP003017">
    <property type="protein sequence ID" value="AEN91310.1"/>
    <property type="molecule type" value="Genomic_DNA"/>
</dbReference>
<evidence type="ECO:0000256" key="5">
    <source>
        <dbReference type="ARBA" id="ARBA00023014"/>
    </source>
</evidence>
<sequence>MQMIKDLVLAKEWLPAAYSHDLTDQPLQVTILEERVALFRTTNAIKAFKDLCIHRGAALSLGKVVDDCIVCPYHGWKYDEAGACVKIPQQPPGRAIPSKAKAQVYDCVEKYGIIWVKMNSEASDTPLPQYDEYLNPGFKTVCANPHTLQAAAPRVVENFLDVSHLAFVHEGSLGHSDYAEIPDYKVHWKDNRYVSDEIAVYADADGTGNFATIYYTFEILRPTVARLKKVNYETGEIFSMLFAVLPEEERKSTVFALVSRNYSFDEPDQYFRDFQQLIIEQDTSIVESQKPEELPLDLQAELHLNPDRLSIAYRRWLGDLGVTFGSDIGTRLKKAAQ</sequence>
<dbReference type="GO" id="GO:0051537">
    <property type="term" value="F:2 iron, 2 sulfur cluster binding"/>
    <property type="evidence" value="ECO:0007669"/>
    <property type="project" value="UniProtKB-KW"/>
</dbReference>